<dbReference type="InterPro" id="IPR046348">
    <property type="entry name" value="SIS_dom_sf"/>
</dbReference>
<dbReference type="UniPathway" id="UPA00109">
    <property type="reaction ID" value="UER00181"/>
</dbReference>
<keyword evidence="2 6" id="KW-0312">Gluconeogenesis</keyword>
<dbReference type="PROSITE" id="PS51463">
    <property type="entry name" value="P_GLUCOSE_ISOMERASE_3"/>
    <property type="match status" value="1"/>
</dbReference>
<feature type="active site" evidence="6">
    <location>
        <position position="433"/>
    </location>
</feature>
<dbReference type="GO" id="GO:0005829">
    <property type="term" value="C:cytosol"/>
    <property type="evidence" value="ECO:0007669"/>
    <property type="project" value="TreeGrafter"/>
</dbReference>
<dbReference type="InterPro" id="IPR001672">
    <property type="entry name" value="G6P_Isomerase"/>
</dbReference>
<dbReference type="InterPro" id="IPR035482">
    <property type="entry name" value="SIS_PGI_2"/>
</dbReference>
<keyword evidence="9" id="KW-1185">Reference proteome</keyword>
<accession>A0A5D3WLR3</accession>
<dbReference type="GO" id="GO:0006094">
    <property type="term" value="P:gluconeogenesis"/>
    <property type="evidence" value="ECO:0007669"/>
    <property type="project" value="UniProtKB-UniRule"/>
</dbReference>
<dbReference type="SUPFAM" id="SSF53697">
    <property type="entry name" value="SIS domain"/>
    <property type="match status" value="1"/>
</dbReference>
<dbReference type="EMBL" id="VNIB01000001">
    <property type="protein sequence ID" value="TYP00096.1"/>
    <property type="molecule type" value="Genomic_DNA"/>
</dbReference>
<evidence type="ECO:0000256" key="7">
    <source>
        <dbReference type="RuleBase" id="RU000612"/>
    </source>
</evidence>
<dbReference type="Pfam" id="PF00342">
    <property type="entry name" value="PGI"/>
    <property type="match status" value="1"/>
</dbReference>
<evidence type="ECO:0000256" key="4">
    <source>
        <dbReference type="ARBA" id="ARBA00023152"/>
    </source>
</evidence>
<dbReference type="PANTHER" id="PTHR11469">
    <property type="entry name" value="GLUCOSE-6-PHOSPHATE ISOMERASE"/>
    <property type="match status" value="1"/>
</dbReference>
<dbReference type="GO" id="GO:0048029">
    <property type="term" value="F:monosaccharide binding"/>
    <property type="evidence" value="ECO:0007669"/>
    <property type="project" value="TreeGrafter"/>
</dbReference>
<sequence>MTIRFDYTCMMADVVGERCGIDPSELAALEERAAAIHRDLMARKEGGELPFYDLPFQDQVAGEVRRLADEVAERFDHLVVLGIGGSALGTQALFRALAPLYHNHLSREQRRGRPTLHVLDNVDPCGFGEALDLLAPDKTLFCVISKSGSTVETSGQFLVARQWLARAVGERWKEHVVVITDPEKGGLRAMANEQGIRSLSIPPGVGGRFSVLTPVGLFPLAVAGVDIEALLAGAAQMSARVTRPGLMDNPAYLNAALQYLAYQKGMRISVMMPYSDRLRDVADWFRQIWAESLGKKTALDGREVHVGPTPVKALGTTDQHSQVQLYIEGPFDKVITFLVVEDYGRDLRFERCVEAPHLDFLHGKSMAELIRAEQQATAVALVRAGRPNCSFILDRISAENLGGLLYLFEVQTLFAGGLFAIDPLDQPGVEAGKEYTYGLMERPGFAERKEEVEAWLSGVNRRQL</sequence>
<dbReference type="GO" id="GO:0006096">
    <property type="term" value="P:glycolytic process"/>
    <property type="evidence" value="ECO:0007669"/>
    <property type="project" value="UniProtKB-UniRule"/>
</dbReference>
<dbReference type="AlphaFoldDB" id="A0A5D3WLR3"/>
<dbReference type="EC" id="5.3.1.9" evidence="6"/>
<comment type="pathway">
    <text evidence="6 7">Carbohydrate degradation; glycolysis; D-glyceraldehyde 3-phosphate and glycerone phosphate from D-glucose: step 2/4.</text>
</comment>
<dbReference type="GO" id="GO:0004347">
    <property type="term" value="F:glucose-6-phosphate isomerase activity"/>
    <property type="evidence" value="ECO:0007669"/>
    <property type="project" value="UniProtKB-UniRule"/>
</dbReference>
<dbReference type="InterPro" id="IPR035476">
    <property type="entry name" value="SIS_PGI_1"/>
</dbReference>
<organism evidence="8 9">
    <name type="scientific">Geothermobacter ehrlichii</name>
    <dbReference type="NCBI Taxonomy" id="213224"/>
    <lineage>
        <taxon>Bacteria</taxon>
        <taxon>Pseudomonadati</taxon>
        <taxon>Thermodesulfobacteriota</taxon>
        <taxon>Desulfuromonadia</taxon>
        <taxon>Desulfuromonadales</taxon>
        <taxon>Geothermobacteraceae</taxon>
        <taxon>Geothermobacter</taxon>
    </lineage>
</organism>
<comment type="catalytic activity">
    <reaction evidence="6 7">
        <text>alpha-D-glucose 6-phosphate = beta-D-fructose 6-phosphate</text>
        <dbReference type="Rhea" id="RHEA:11816"/>
        <dbReference type="ChEBI" id="CHEBI:57634"/>
        <dbReference type="ChEBI" id="CHEBI:58225"/>
        <dbReference type="EC" id="5.3.1.9"/>
    </reaction>
</comment>
<dbReference type="OrthoDB" id="140919at2"/>
<evidence type="ECO:0000313" key="8">
    <source>
        <dbReference type="EMBL" id="TYP00096.1"/>
    </source>
</evidence>
<dbReference type="Proteomes" id="UP000324159">
    <property type="component" value="Unassembled WGS sequence"/>
</dbReference>
<dbReference type="CDD" id="cd05015">
    <property type="entry name" value="SIS_PGI_1"/>
    <property type="match status" value="1"/>
</dbReference>
<evidence type="ECO:0000256" key="1">
    <source>
        <dbReference type="ARBA" id="ARBA00006604"/>
    </source>
</evidence>
<keyword evidence="4 6" id="KW-0324">Glycolysis</keyword>
<evidence type="ECO:0000256" key="3">
    <source>
        <dbReference type="ARBA" id="ARBA00022490"/>
    </source>
</evidence>
<comment type="caution">
    <text evidence="8">The sequence shown here is derived from an EMBL/GenBank/DDBJ whole genome shotgun (WGS) entry which is preliminary data.</text>
</comment>
<evidence type="ECO:0000313" key="9">
    <source>
        <dbReference type="Proteomes" id="UP000324159"/>
    </source>
</evidence>
<name>A0A5D3WLR3_9BACT</name>
<reference evidence="8 9" key="1">
    <citation type="submission" date="2019-07" db="EMBL/GenBank/DDBJ databases">
        <title>Genomic Encyclopedia of Type Strains, Phase IV (KMG-IV): sequencing the most valuable type-strain genomes for metagenomic binning, comparative biology and taxonomic classification.</title>
        <authorList>
            <person name="Goeker M."/>
        </authorList>
    </citation>
    <scope>NUCLEOTIDE SEQUENCE [LARGE SCALE GENOMIC DNA]</scope>
    <source>
        <strain evidence="8 9">SS015</strain>
    </source>
</reference>
<comment type="subcellular location">
    <subcellularLocation>
        <location evidence="6">Cytoplasm</location>
    </subcellularLocation>
</comment>
<keyword evidence="3 6" id="KW-0963">Cytoplasm</keyword>
<evidence type="ECO:0000256" key="2">
    <source>
        <dbReference type="ARBA" id="ARBA00022432"/>
    </source>
</evidence>
<dbReference type="Gene3D" id="3.40.50.10490">
    <property type="entry name" value="Glucose-6-phosphate isomerase like protein, domain 1"/>
    <property type="match status" value="2"/>
</dbReference>
<keyword evidence="5 6" id="KW-0413">Isomerase</keyword>
<feature type="active site" description="Proton donor" evidence="6">
    <location>
        <position position="291"/>
    </location>
</feature>
<proteinExistence type="inferred from homology"/>
<gene>
    <name evidence="6" type="primary">pgi</name>
    <name evidence="8" type="ORF">EDC39_101256</name>
</gene>
<dbReference type="PRINTS" id="PR00662">
    <property type="entry name" value="G6PISOMERASE"/>
</dbReference>
<dbReference type="GO" id="GO:0051156">
    <property type="term" value="P:glucose 6-phosphate metabolic process"/>
    <property type="evidence" value="ECO:0007669"/>
    <property type="project" value="TreeGrafter"/>
</dbReference>
<protein>
    <recommendedName>
        <fullName evidence="6">Glucose-6-phosphate isomerase</fullName>
        <shortName evidence="6">GPI</shortName>
        <ecNumber evidence="6">5.3.1.9</ecNumber>
    </recommendedName>
    <alternativeName>
        <fullName evidence="6">Phosphoglucose isomerase</fullName>
        <shortName evidence="6">PGI</shortName>
    </alternativeName>
    <alternativeName>
        <fullName evidence="6">Phosphohexose isomerase</fullName>
        <shortName evidence="6">PHI</shortName>
    </alternativeName>
</protein>
<comment type="pathway">
    <text evidence="6">Carbohydrate biosynthesis; gluconeogenesis.</text>
</comment>
<evidence type="ECO:0000256" key="6">
    <source>
        <dbReference type="HAMAP-Rule" id="MF_00473"/>
    </source>
</evidence>
<comment type="function">
    <text evidence="6">Catalyzes the reversible isomerization of glucose-6-phosphate to fructose-6-phosphate.</text>
</comment>
<dbReference type="CDD" id="cd05016">
    <property type="entry name" value="SIS_PGI_2"/>
    <property type="match status" value="1"/>
</dbReference>
<dbReference type="RefSeq" id="WP_148894285.1">
    <property type="nucleotide sequence ID" value="NZ_VNIB01000001.1"/>
</dbReference>
<evidence type="ECO:0000256" key="5">
    <source>
        <dbReference type="ARBA" id="ARBA00023235"/>
    </source>
</evidence>
<dbReference type="UniPathway" id="UPA00138"/>
<dbReference type="FunFam" id="3.40.50.10490:FF:000016">
    <property type="entry name" value="Glucose-6-phosphate isomerase"/>
    <property type="match status" value="1"/>
</dbReference>
<comment type="similarity">
    <text evidence="1 6 7">Belongs to the GPI family.</text>
</comment>
<dbReference type="GO" id="GO:0097367">
    <property type="term" value="F:carbohydrate derivative binding"/>
    <property type="evidence" value="ECO:0007669"/>
    <property type="project" value="InterPro"/>
</dbReference>
<dbReference type="PANTHER" id="PTHR11469:SF1">
    <property type="entry name" value="GLUCOSE-6-PHOSPHATE ISOMERASE"/>
    <property type="match status" value="1"/>
</dbReference>
<feature type="active site" evidence="6">
    <location>
        <position position="320"/>
    </location>
</feature>
<dbReference type="HAMAP" id="MF_00473">
    <property type="entry name" value="G6P_isomerase"/>
    <property type="match status" value="1"/>
</dbReference>